<dbReference type="SUPFAM" id="SSF52540">
    <property type="entry name" value="P-loop containing nucleoside triphosphate hydrolases"/>
    <property type="match status" value="2"/>
</dbReference>
<feature type="domain" description="ABC transporter" evidence="4">
    <location>
        <begin position="20"/>
        <end position="261"/>
    </location>
</feature>
<reference evidence="5" key="2">
    <citation type="submission" date="2020-09" db="EMBL/GenBank/DDBJ databases">
        <authorList>
            <person name="Sun Q."/>
            <person name="Zhou Y."/>
        </authorList>
    </citation>
    <scope>NUCLEOTIDE SEQUENCE</scope>
    <source>
        <strain evidence="5">CGMCC 4.7308</strain>
    </source>
</reference>
<sequence length="649" mass="66108">MTAARTGPAALDVAADVPVALVDDVFVAFDAPAGPVMALRGVTLRIRAGERLLLQGPNGSGKSTLLRVVTGEQAVTAGSVHVAGEELTGMSAADRRRWRARHIGIIDQHARRSLLPEWPVVDNVALQLRLLGAGPDAGRAAALETLDRFGLADLARRPVGTLSGGEAQRVAICAAVAHRPTVVLADEPTGELDEDAADRVYEQLSQAGRTPGSCLVLVSHDRRAQGVADRAVRIRDGRVAEQWWPGGPPGAAAEQQVVDPRGWLRLPASLLGPLTATSTVFASAGPGGEIVLRPAPAAPRPDDAGDRPTDPPAGAARPGVAAPAPAGETVPPPGSAAPGPAGVIVPPRLRPAAVPAGVGAAGLSGNDPVVAVLPGGAVGPPLLALHRVTARFGGRVLFEDLDLAVHGGEVVVLRGPSGSGKSTVLALAAALTDPAAGHVQLCGTPVASLSRADRARLRGRCAAVVLQQTVLTESLTVRENVVLAADVHRAARSDAAAPPPGSRPDDQAGARRRRPAGHRGGSDGTAAPVADAAQWAEQLRLTRLLDQPVRSCSGGERQRTALARALVAGTPLVVLDEPTSQQDEASAALVTAVIAAEARRGRGVLVATHDAAVAAVADRVVTLGRGRHGATDGRTPQHPQGRAGQIGSA</sequence>
<dbReference type="Gene3D" id="3.40.50.300">
    <property type="entry name" value="P-loop containing nucleotide triphosphate hydrolases"/>
    <property type="match status" value="2"/>
</dbReference>
<evidence type="ECO:0000313" key="5">
    <source>
        <dbReference type="EMBL" id="GGL90909.1"/>
    </source>
</evidence>
<reference evidence="5" key="1">
    <citation type="journal article" date="2014" name="Int. J. Syst. Evol. Microbiol.">
        <title>Complete genome sequence of Corynebacterium casei LMG S-19264T (=DSM 44701T), isolated from a smear-ripened cheese.</title>
        <authorList>
            <consortium name="US DOE Joint Genome Institute (JGI-PGF)"/>
            <person name="Walter F."/>
            <person name="Albersmeier A."/>
            <person name="Kalinowski J."/>
            <person name="Ruckert C."/>
        </authorList>
    </citation>
    <scope>NUCLEOTIDE SEQUENCE</scope>
    <source>
        <strain evidence="5">CGMCC 4.7308</strain>
    </source>
</reference>
<dbReference type="InterPro" id="IPR027417">
    <property type="entry name" value="P-loop_NTPase"/>
</dbReference>
<dbReference type="AlphaFoldDB" id="A0A917SQ91"/>
<gene>
    <name evidence="5" type="ORF">GCM10011594_08240</name>
</gene>
<evidence type="ECO:0000256" key="1">
    <source>
        <dbReference type="ARBA" id="ARBA00022741"/>
    </source>
</evidence>
<evidence type="ECO:0000313" key="6">
    <source>
        <dbReference type="Proteomes" id="UP000655208"/>
    </source>
</evidence>
<dbReference type="InterPro" id="IPR003439">
    <property type="entry name" value="ABC_transporter-like_ATP-bd"/>
</dbReference>
<dbReference type="Proteomes" id="UP000655208">
    <property type="component" value="Unassembled WGS sequence"/>
</dbReference>
<dbReference type="InterPro" id="IPR003593">
    <property type="entry name" value="AAA+_ATPase"/>
</dbReference>
<dbReference type="SMART" id="SM00382">
    <property type="entry name" value="AAA"/>
    <property type="match status" value="2"/>
</dbReference>
<dbReference type="InterPro" id="IPR017871">
    <property type="entry name" value="ABC_transporter-like_CS"/>
</dbReference>
<dbReference type="GO" id="GO:0016887">
    <property type="term" value="F:ATP hydrolysis activity"/>
    <property type="evidence" value="ECO:0007669"/>
    <property type="project" value="InterPro"/>
</dbReference>
<keyword evidence="6" id="KW-1185">Reference proteome</keyword>
<dbReference type="PROSITE" id="PS00211">
    <property type="entry name" value="ABC_TRANSPORTER_1"/>
    <property type="match status" value="1"/>
</dbReference>
<feature type="region of interest" description="Disordered" evidence="3">
    <location>
        <begin position="626"/>
        <end position="649"/>
    </location>
</feature>
<feature type="region of interest" description="Disordered" evidence="3">
    <location>
        <begin position="490"/>
        <end position="528"/>
    </location>
</feature>
<dbReference type="GO" id="GO:0022857">
    <property type="term" value="F:transmembrane transporter activity"/>
    <property type="evidence" value="ECO:0007669"/>
    <property type="project" value="TreeGrafter"/>
</dbReference>
<dbReference type="GO" id="GO:0005886">
    <property type="term" value="C:plasma membrane"/>
    <property type="evidence" value="ECO:0007669"/>
    <property type="project" value="TreeGrafter"/>
</dbReference>
<dbReference type="PANTHER" id="PTHR24220:SF659">
    <property type="entry name" value="TRANSPORTER, PUTATIVE-RELATED"/>
    <property type="match status" value="1"/>
</dbReference>
<comment type="caution">
    <text evidence="5">The sequence shown here is derived from an EMBL/GenBank/DDBJ whole genome shotgun (WGS) entry which is preliminary data.</text>
</comment>
<dbReference type="GO" id="GO:0005524">
    <property type="term" value="F:ATP binding"/>
    <property type="evidence" value="ECO:0007669"/>
    <property type="project" value="UniProtKB-KW"/>
</dbReference>
<dbReference type="PANTHER" id="PTHR24220">
    <property type="entry name" value="IMPORT ATP-BINDING PROTEIN"/>
    <property type="match status" value="1"/>
</dbReference>
<evidence type="ECO:0000256" key="3">
    <source>
        <dbReference type="SAM" id="MobiDB-lite"/>
    </source>
</evidence>
<proteinExistence type="predicted"/>
<keyword evidence="1" id="KW-0547">Nucleotide-binding</keyword>
<dbReference type="EMBL" id="BMNA01000002">
    <property type="protein sequence ID" value="GGL90909.1"/>
    <property type="molecule type" value="Genomic_DNA"/>
</dbReference>
<feature type="compositionally biased region" description="Basic and acidic residues" evidence="3">
    <location>
        <begin position="300"/>
        <end position="309"/>
    </location>
</feature>
<protein>
    <recommendedName>
        <fullName evidence="4">ABC transporter domain-containing protein</fullName>
    </recommendedName>
</protein>
<feature type="compositionally biased region" description="Low complexity" evidence="3">
    <location>
        <begin position="312"/>
        <end position="329"/>
    </location>
</feature>
<dbReference type="RefSeq" id="WP_188940273.1">
    <property type="nucleotide sequence ID" value="NZ_BMNA01000002.1"/>
</dbReference>
<dbReference type="PROSITE" id="PS50893">
    <property type="entry name" value="ABC_TRANSPORTER_2"/>
    <property type="match status" value="2"/>
</dbReference>
<organism evidence="5 6">
    <name type="scientific">Nakamurella endophytica</name>
    <dbReference type="NCBI Taxonomy" id="1748367"/>
    <lineage>
        <taxon>Bacteria</taxon>
        <taxon>Bacillati</taxon>
        <taxon>Actinomycetota</taxon>
        <taxon>Actinomycetes</taxon>
        <taxon>Nakamurellales</taxon>
        <taxon>Nakamurellaceae</taxon>
        <taxon>Nakamurella</taxon>
    </lineage>
</organism>
<evidence type="ECO:0000256" key="2">
    <source>
        <dbReference type="ARBA" id="ARBA00022840"/>
    </source>
</evidence>
<feature type="domain" description="ABC transporter" evidence="4">
    <location>
        <begin position="383"/>
        <end position="647"/>
    </location>
</feature>
<evidence type="ECO:0000259" key="4">
    <source>
        <dbReference type="PROSITE" id="PS50893"/>
    </source>
</evidence>
<dbReference type="InterPro" id="IPR015854">
    <property type="entry name" value="ABC_transpr_LolD-like"/>
</dbReference>
<dbReference type="Pfam" id="PF00005">
    <property type="entry name" value="ABC_tran"/>
    <property type="match status" value="2"/>
</dbReference>
<accession>A0A917SQ91</accession>
<name>A0A917SQ91_9ACTN</name>
<keyword evidence="2" id="KW-0067">ATP-binding</keyword>
<feature type="region of interest" description="Disordered" evidence="3">
    <location>
        <begin position="286"/>
        <end position="341"/>
    </location>
</feature>